<feature type="active site" description="Charge relay system" evidence="6">
    <location>
        <position position="271"/>
    </location>
</feature>
<evidence type="ECO:0000256" key="5">
    <source>
        <dbReference type="ARBA" id="ARBA00022825"/>
    </source>
</evidence>
<evidence type="ECO:0000256" key="4">
    <source>
        <dbReference type="ARBA" id="ARBA00022801"/>
    </source>
</evidence>
<gene>
    <name evidence="9" type="ORF">LPB138_11775</name>
</gene>
<evidence type="ECO:0000256" key="3">
    <source>
        <dbReference type="ARBA" id="ARBA00022670"/>
    </source>
</evidence>
<feature type="domain" description="LD-carboxypeptidase N-terminal" evidence="7">
    <location>
        <begin position="13"/>
        <end position="128"/>
    </location>
</feature>
<dbReference type="InterPro" id="IPR027478">
    <property type="entry name" value="LdcA_N"/>
</dbReference>
<accession>A0A1D8P9U5</accession>
<dbReference type="OrthoDB" id="9807329at2"/>
<evidence type="ECO:0000313" key="9">
    <source>
        <dbReference type="EMBL" id="AOW21315.1"/>
    </source>
</evidence>
<dbReference type="Gene3D" id="3.50.30.60">
    <property type="entry name" value="LD-carboxypeptidase A C-terminal domain-like"/>
    <property type="match status" value="1"/>
</dbReference>
<evidence type="ECO:0000256" key="1">
    <source>
        <dbReference type="ARBA" id="ARBA00010233"/>
    </source>
</evidence>
<dbReference type="InterPro" id="IPR003507">
    <property type="entry name" value="S66_fam"/>
</dbReference>
<dbReference type="EMBL" id="CP017478">
    <property type="protein sequence ID" value="AOW21315.1"/>
    <property type="molecule type" value="Genomic_DNA"/>
</dbReference>
<evidence type="ECO:0000259" key="7">
    <source>
        <dbReference type="Pfam" id="PF02016"/>
    </source>
</evidence>
<dbReference type="Pfam" id="PF17676">
    <property type="entry name" value="Peptidase_S66C"/>
    <property type="match status" value="1"/>
</dbReference>
<dbReference type="GO" id="GO:0004180">
    <property type="term" value="F:carboxypeptidase activity"/>
    <property type="evidence" value="ECO:0007669"/>
    <property type="project" value="UniProtKB-KW"/>
</dbReference>
<dbReference type="Proteomes" id="UP000176050">
    <property type="component" value="Chromosome"/>
</dbReference>
<feature type="domain" description="LD-carboxypeptidase C-terminal" evidence="8">
    <location>
        <begin position="170"/>
        <end position="286"/>
    </location>
</feature>
<dbReference type="KEGG" id="lul:LPB138_11775"/>
<dbReference type="Pfam" id="PF02016">
    <property type="entry name" value="Peptidase_S66"/>
    <property type="match status" value="1"/>
</dbReference>
<dbReference type="PANTHER" id="PTHR30237:SF2">
    <property type="entry name" value="MUREIN TETRAPEPTIDE CARBOXYPEPTIDASE"/>
    <property type="match status" value="1"/>
</dbReference>
<keyword evidence="5" id="KW-0720">Serine protease</keyword>
<dbReference type="RefSeq" id="WP_070237463.1">
    <property type="nucleotide sequence ID" value="NZ_CP017478.1"/>
</dbReference>
<evidence type="ECO:0000256" key="2">
    <source>
        <dbReference type="ARBA" id="ARBA00022645"/>
    </source>
</evidence>
<keyword evidence="10" id="KW-1185">Reference proteome</keyword>
<dbReference type="SUPFAM" id="SSF52317">
    <property type="entry name" value="Class I glutamine amidotransferase-like"/>
    <property type="match status" value="1"/>
</dbReference>
<name>A0A1D8P9U5_9FLAO</name>
<dbReference type="InterPro" id="IPR027461">
    <property type="entry name" value="Carboxypeptidase_A_C_sf"/>
</dbReference>
<dbReference type="GO" id="GO:0008236">
    <property type="term" value="F:serine-type peptidase activity"/>
    <property type="evidence" value="ECO:0007669"/>
    <property type="project" value="UniProtKB-KW"/>
</dbReference>
<protein>
    <submittedName>
        <fullName evidence="9">LD-carboxypeptidase</fullName>
    </submittedName>
</protein>
<evidence type="ECO:0000313" key="10">
    <source>
        <dbReference type="Proteomes" id="UP000176050"/>
    </source>
</evidence>
<keyword evidence="3" id="KW-0645">Protease</keyword>
<dbReference type="PIRSF" id="PIRSF028757">
    <property type="entry name" value="LD-carboxypeptidase"/>
    <property type="match status" value="1"/>
</dbReference>
<dbReference type="SUPFAM" id="SSF141986">
    <property type="entry name" value="LD-carboxypeptidase A C-terminal domain-like"/>
    <property type="match status" value="1"/>
</dbReference>
<feature type="active site" description="Nucleophile" evidence="6">
    <location>
        <position position="109"/>
    </location>
</feature>
<reference evidence="9 10" key="1">
    <citation type="submission" date="2016-10" db="EMBL/GenBank/DDBJ databases">
        <title>Lutibacter sp. LPB0138, isolated from marine gastropod.</title>
        <authorList>
            <person name="Kim E."/>
            <person name="Yi H."/>
        </authorList>
    </citation>
    <scope>NUCLEOTIDE SEQUENCE [LARGE SCALE GENOMIC DNA]</scope>
    <source>
        <strain evidence="9 10">LPB0138</strain>
    </source>
</reference>
<keyword evidence="4" id="KW-0378">Hydrolase</keyword>
<dbReference type="InterPro" id="IPR040449">
    <property type="entry name" value="Peptidase_S66_N"/>
</dbReference>
<dbReference type="InterPro" id="IPR029062">
    <property type="entry name" value="Class_I_gatase-like"/>
</dbReference>
<organism evidence="9 10">
    <name type="scientific">Urechidicola croceus</name>
    <dbReference type="NCBI Taxonomy" id="1850246"/>
    <lineage>
        <taxon>Bacteria</taxon>
        <taxon>Pseudomonadati</taxon>
        <taxon>Bacteroidota</taxon>
        <taxon>Flavobacteriia</taxon>
        <taxon>Flavobacteriales</taxon>
        <taxon>Flavobacteriaceae</taxon>
        <taxon>Urechidicola</taxon>
    </lineage>
</organism>
<evidence type="ECO:0000256" key="6">
    <source>
        <dbReference type="PIRSR" id="PIRSR028757-1"/>
    </source>
</evidence>
<keyword evidence="2 9" id="KW-0121">Carboxypeptidase</keyword>
<dbReference type="CDD" id="cd07025">
    <property type="entry name" value="Peptidase_S66"/>
    <property type="match status" value="1"/>
</dbReference>
<dbReference type="InterPro" id="IPR040921">
    <property type="entry name" value="Peptidase_S66C"/>
</dbReference>
<dbReference type="STRING" id="1850246.LPB138_11775"/>
<dbReference type="PANTHER" id="PTHR30237">
    <property type="entry name" value="MURAMOYLTETRAPEPTIDE CARBOXYPEPTIDASE"/>
    <property type="match status" value="1"/>
</dbReference>
<evidence type="ECO:0000259" key="8">
    <source>
        <dbReference type="Pfam" id="PF17676"/>
    </source>
</evidence>
<sequence length="299" mass="33388">MITPKFLQKGDTVAIVSTARKISAEEIYDAISLLISWELKVVVGTTIGLKENQFAGTDEQRSYDFQTMLDDTNIKAIWCARGGYGTVRIIDNLDFSNFIKNPKWIIGYSDVTVLHSHLHNLGVKTLHATMPINVPKNTKNSLNSLKNSLFGQKKTKKCNFSTKNKIEKSNGILVGGNLSMFYSLLGSTSSIDTRNKILFLEDLDEYLYHIDRMLMNLKRNGYFDQLAGLIVGGMTGMHDNSIPFGKNVEEIILDIVSEYDFPVCFGFPAGHIDDNTALILGSEVELDVNENGTVLIYKN</sequence>
<comment type="similarity">
    <text evidence="1">Belongs to the peptidase S66 family.</text>
</comment>
<dbReference type="GO" id="GO:0006508">
    <property type="term" value="P:proteolysis"/>
    <property type="evidence" value="ECO:0007669"/>
    <property type="project" value="UniProtKB-KW"/>
</dbReference>
<dbReference type="AlphaFoldDB" id="A0A1D8P9U5"/>
<feature type="active site" description="Charge relay system" evidence="6">
    <location>
        <position position="201"/>
    </location>
</feature>
<dbReference type="Gene3D" id="3.40.50.10740">
    <property type="entry name" value="Class I glutamine amidotransferase-like"/>
    <property type="match status" value="1"/>
</dbReference>
<proteinExistence type="inferred from homology"/>